<evidence type="ECO:0000313" key="2">
    <source>
        <dbReference type="Proteomes" id="UP000616151"/>
    </source>
</evidence>
<evidence type="ECO:0000313" key="1">
    <source>
        <dbReference type="EMBL" id="MBK1869710.1"/>
    </source>
</evidence>
<dbReference type="Proteomes" id="UP000616151">
    <property type="component" value="Unassembled WGS sequence"/>
</dbReference>
<name>A0ACC5RB55_9HYPH</name>
<sequence>MSGTPLVRVAALRKYFAVKGGWLGGRRGQVHAVDDVSFDVAAGETLGLVGESGCGKSTLARCIVRLVEPDQGKLEFDGEDITHRPTRSLRPLRRQIQLIFQDPFASLNPRKRISQIIGAALDLRDASISRGDRQAEIARLLERVGLAPQFMDRRPRELSGGQRQRVGIARALAVGPRLIVADEPVSALDVSVQADILNLLKDLQAEFGLTVIFISHDLGVIRHVSDRVGVMYLGRLVELAPADQFYAAPLHPYSEALLSAIPMPDPDAHLTRKEIVLEGDIPSPLAPPKGCRFHTRCPYAQAVCAGSEPTLSTQAGGRLVACHFPLAKQESTGR</sequence>
<accession>A0ACC5RB55</accession>
<keyword evidence="1" id="KW-0067">ATP-binding</keyword>
<organism evidence="1 2">
    <name type="scientific">Taklimakanibacter albus</name>
    <dbReference type="NCBI Taxonomy" id="2800327"/>
    <lineage>
        <taxon>Bacteria</taxon>
        <taxon>Pseudomonadati</taxon>
        <taxon>Pseudomonadota</taxon>
        <taxon>Alphaproteobacteria</taxon>
        <taxon>Hyphomicrobiales</taxon>
        <taxon>Aestuariivirgaceae</taxon>
        <taxon>Taklimakanibacter</taxon>
    </lineage>
</organism>
<comment type="caution">
    <text evidence="1">The sequence shown here is derived from an EMBL/GenBank/DDBJ whole genome shotgun (WGS) entry which is preliminary data.</text>
</comment>
<keyword evidence="2" id="KW-1185">Reference proteome</keyword>
<protein>
    <submittedName>
        <fullName evidence="1">ATP-binding cassette domain-containing protein</fullName>
    </submittedName>
</protein>
<dbReference type="EMBL" id="JAENHL010000008">
    <property type="protein sequence ID" value="MBK1869710.1"/>
    <property type="molecule type" value="Genomic_DNA"/>
</dbReference>
<gene>
    <name evidence="1" type="ORF">JHL16_25335</name>
</gene>
<keyword evidence="1" id="KW-0547">Nucleotide-binding</keyword>
<proteinExistence type="predicted"/>
<reference evidence="1" key="1">
    <citation type="submission" date="2021-01" db="EMBL/GenBank/DDBJ databases">
        <authorList>
            <person name="Sun Q."/>
        </authorList>
    </citation>
    <scope>NUCLEOTIDE SEQUENCE</scope>
    <source>
        <strain evidence="1">YIM B02566</strain>
    </source>
</reference>